<organism evidence="10 11">
    <name type="scientific">Schaalia naturae</name>
    <dbReference type="NCBI Taxonomy" id="635203"/>
    <lineage>
        <taxon>Bacteria</taxon>
        <taxon>Bacillati</taxon>
        <taxon>Actinomycetota</taxon>
        <taxon>Actinomycetes</taxon>
        <taxon>Actinomycetales</taxon>
        <taxon>Actinomycetaceae</taxon>
        <taxon>Schaalia</taxon>
    </lineage>
</organism>
<feature type="transmembrane region" description="Helical" evidence="7">
    <location>
        <begin position="259"/>
        <end position="286"/>
    </location>
</feature>
<dbReference type="CDD" id="cd06261">
    <property type="entry name" value="TM_PBP2"/>
    <property type="match status" value="1"/>
</dbReference>
<evidence type="ECO:0000256" key="3">
    <source>
        <dbReference type="ARBA" id="ARBA00022475"/>
    </source>
</evidence>
<dbReference type="Pfam" id="PF00528">
    <property type="entry name" value="BPD_transp_1"/>
    <property type="match status" value="1"/>
</dbReference>
<accession>A0ABW2SPW0</accession>
<sequence>MSAQGQAAATSARTLPEAPAPGQGRSSRAGGPSRTWNLVLGAVLFGMVLLTALVSLVWTPHAIDDTSGPRLEGPTAAYLLGTDRLGHDLLAQLMVGARLAVVVGLGAVAIGALIGVSWGLWAAISRRWADSTLTSAIDVMIAFPTILLAMLLVSVMGASLRVSVVAVGIAMSAPIARITRASAGQVLHQDFVEAAQTSGARRPRIIRRHILPNIAPTLVVQLALQWGAAVLAEASLSYLGLGSPPPNASWGRMLQEAQATVLVAPLGAIAPGVMLVIAVLGVNLLADGLRDVLDPELRRVS</sequence>
<evidence type="ECO:0000256" key="7">
    <source>
        <dbReference type="RuleBase" id="RU363032"/>
    </source>
</evidence>
<feature type="domain" description="ABC transmembrane type-1" evidence="9">
    <location>
        <begin position="97"/>
        <end position="286"/>
    </location>
</feature>
<feature type="region of interest" description="Disordered" evidence="8">
    <location>
        <begin position="1"/>
        <end position="31"/>
    </location>
</feature>
<feature type="compositionally biased region" description="Polar residues" evidence="8">
    <location>
        <begin position="1"/>
        <end position="13"/>
    </location>
</feature>
<feature type="transmembrane region" description="Helical" evidence="7">
    <location>
        <begin position="35"/>
        <end position="58"/>
    </location>
</feature>
<dbReference type="EMBL" id="JBHTEF010000001">
    <property type="protein sequence ID" value="MFC7581874.1"/>
    <property type="molecule type" value="Genomic_DNA"/>
</dbReference>
<keyword evidence="6 7" id="KW-0472">Membrane</keyword>
<dbReference type="Proteomes" id="UP001596527">
    <property type="component" value="Unassembled WGS sequence"/>
</dbReference>
<keyword evidence="5 7" id="KW-1133">Transmembrane helix</keyword>
<feature type="transmembrane region" description="Helical" evidence="7">
    <location>
        <begin position="99"/>
        <end position="124"/>
    </location>
</feature>
<dbReference type="Gene3D" id="1.10.3720.10">
    <property type="entry name" value="MetI-like"/>
    <property type="match status" value="1"/>
</dbReference>
<keyword evidence="4 7" id="KW-0812">Transmembrane</keyword>
<evidence type="ECO:0000256" key="4">
    <source>
        <dbReference type="ARBA" id="ARBA00022692"/>
    </source>
</evidence>
<evidence type="ECO:0000259" key="9">
    <source>
        <dbReference type="PROSITE" id="PS50928"/>
    </source>
</evidence>
<dbReference type="RefSeq" id="WP_380975554.1">
    <property type="nucleotide sequence ID" value="NZ_JBHTEF010000001.1"/>
</dbReference>
<gene>
    <name evidence="10" type="ORF">ACFQWG_11775</name>
</gene>
<keyword evidence="11" id="KW-1185">Reference proteome</keyword>
<evidence type="ECO:0000256" key="2">
    <source>
        <dbReference type="ARBA" id="ARBA00022448"/>
    </source>
</evidence>
<comment type="subcellular location">
    <subcellularLocation>
        <location evidence="1 7">Cell membrane</location>
        <topology evidence="1 7">Multi-pass membrane protein</topology>
    </subcellularLocation>
</comment>
<dbReference type="InterPro" id="IPR000515">
    <property type="entry name" value="MetI-like"/>
</dbReference>
<reference evidence="11" key="1">
    <citation type="journal article" date="2019" name="Int. J. Syst. Evol. Microbiol.">
        <title>The Global Catalogue of Microorganisms (GCM) 10K type strain sequencing project: providing services to taxonomists for standard genome sequencing and annotation.</title>
        <authorList>
            <consortium name="The Broad Institute Genomics Platform"/>
            <consortium name="The Broad Institute Genome Sequencing Center for Infectious Disease"/>
            <person name="Wu L."/>
            <person name="Ma J."/>
        </authorList>
    </citation>
    <scope>NUCLEOTIDE SEQUENCE [LARGE SCALE GENOMIC DNA]</scope>
    <source>
        <strain evidence="11">CCUG 56698</strain>
    </source>
</reference>
<feature type="transmembrane region" description="Helical" evidence="7">
    <location>
        <begin position="210"/>
        <end position="239"/>
    </location>
</feature>
<name>A0ABW2SPW0_9ACTO</name>
<comment type="similarity">
    <text evidence="7">Belongs to the binding-protein-dependent transport system permease family.</text>
</comment>
<protein>
    <submittedName>
        <fullName evidence="10">ABC transporter permease</fullName>
    </submittedName>
</protein>
<dbReference type="InterPro" id="IPR035906">
    <property type="entry name" value="MetI-like_sf"/>
</dbReference>
<feature type="transmembrane region" description="Helical" evidence="7">
    <location>
        <begin position="162"/>
        <end position="179"/>
    </location>
</feature>
<evidence type="ECO:0000256" key="6">
    <source>
        <dbReference type="ARBA" id="ARBA00023136"/>
    </source>
</evidence>
<evidence type="ECO:0000256" key="1">
    <source>
        <dbReference type="ARBA" id="ARBA00004651"/>
    </source>
</evidence>
<dbReference type="PANTHER" id="PTHR43386">
    <property type="entry name" value="OLIGOPEPTIDE TRANSPORT SYSTEM PERMEASE PROTEIN APPC"/>
    <property type="match status" value="1"/>
</dbReference>
<proteinExistence type="inferred from homology"/>
<evidence type="ECO:0000256" key="5">
    <source>
        <dbReference type="ARBA" id="ARBA00022989"/>
    </source>
</evidence>
<dbReference type="SUPFAM" id="SSF161098">
    <property type="entry name" value="MetI-like"/>
    <property type="match status" value="1"/>
</dbReference>
<dbReference type="PANTHER" id="PTHR43386:SF25">
    <property type="entry name" value="PEPTIDE ABC TRANSPORTER PERMEASE PROTEIN"/>
    <property type="match status" value="1"/>
</dbReference>
<keyword evidence="2 7" id="KW-0813">Transport</keyword>
<evidence type="ECO:0000256" key="8">
    <source>
        <dbReference type="SAM" id="MobiDB-lite"/>
    </source>
</evidence>
<evidence type="ECO:0000313" key="11">
    <source>
        <dbReference type="Proteomes" id="UP001596527"/>
    </source>
</evidence>
<dbReference type="PROSITE" id="PS50928">
    <property type="entry name" value="ABC_TM1"/>
    <property type="match status" value="1"/>
</dbReference>
<evidence type="ECO:0000313" key="10">
    <source>
        <dbReference type="EMBL" id="MFC7581874.1"/>
    </source>
</evidence>
<dbReference type="InterPro" id="IPR050366">
    <property type="entry name" value="BP-dependent_transpt_permease"/>
</dbReference>
<comment type="caution">
    <text evidence="10">The sequence shown here is derived from an EMBL/GenBank/DDBJ whole genome shotgun (WGS) entry which is preliminary data.</text>
</comment>
<feature type="transmembrane region" description="Helical" evidence="7">
    <location>
        <begin position="136"/>
        <end position="156"/>
    </location>
</feature>
<keyword evidence="3" id="KW-1003">Cell membrane</keyword>